<dbReference type="Proteomes" id="UP000034069">
    <property type="component" value="Unassembled WGS sequence"/>
</dbReference>
<name>A0A0G1GPH9_9BACT</name>
<protein>
    <submittedName>
        <fullName evidence="1">Uncharacterized protein</fullName>
    </submittedName>
</protein>
<evidence type="ECO:0000313" key="1">
    <source>
        <dbReference type="EMBL" id="KKT36243.1"/>
    </source>
</evidence>
<dbReference type="EMBL" id="LCHN01000004">
    <property type="protein sequence ID" value="KKT36243.1"/>
    <property type="molecule type" value="Genomic_DNA"/>
</dbReference>
<comment type="caution">
    <text evidence="1">The sequence shown here is derived from an EMBL/GenBank/DDBJ whole genome shotgun (WGS) entry which is preliminary data.</text>
</comment>
<accession>A0A0G1GPH9</accession>
<dbReference type="AlphaFoldDB" id="A0A0G1GPH9"/>
<evidence type="ECO:0000313" key="2">
    <source>
        <dbReference type="Proteomes" id="UP000034069"/>
    </source>
</evidence>
<gene>
    <name evidence="1" type="ORF">UW23_C0004G0026</name>
</gene>
<sequence length="48" mass="5617">MIVKEDQILVDVEMVFKEIEEAGGDWKKVRSEFEAYLKQLKVEGSDEK</sequence>
<organism evidence="1 2">
    <name type="scientific">Candidatus Collierbacteria bacterium GW2011_GWA1_44_12</name>
    <dbReference type="NCBI Taxonomy" id="1618376"/>
    <lineage>
        <taxon>Bacteria</taxon>
        <taxon>Candidatus Collieribacteriota</taxon>
    </lineage>
</organism>
<reference evidence="1 2" key="1">
    <citation type="journal article" date="2015" name="Nature">
        <title>rRNA introns, odd ribosomes, and small enigmatic genomes across a large radiation of phyla.</title>
        <authorList>
            <person name="Brown C.T."/>
            <person name="Hug L.A."/>
            <person name="Thomas B.C."/>
            <person name="Sharon I."/>
            <person name="Castelle C.J."/>
            <person name="Singh A."/>
            <person name="Wilkins M.J."/>
            <person name="Williams K.H."/>
            <person name="Banfield J.F."/>
        </authorList>
    </citation>
    <scope>NUCLEOTIDE SEQUENCE [LARGE SCALE GENOMIC DNA]</scope>
</reference>
<proteinExistence type="predicted"/>